<dbReference type="InterPro" id="IPR011047">
    <property type="entry name" value="Quinoprotein_ADH-like_sf"/>
</dbReference>
<dbReference type="SMART" id="SM00320">
    <property type="entry name" value="WD40"/>
    <property type="match status" value="13"/>
</dbReference>
<dbReference type="CDD" id="cd00200">
    <property type="entry name" value="WD40"/>
    <property type="match status" value="2"/>
</dbReference>
<feature type="repeat" description="WD" evidence="3">
    <location>
        <begin position="1101"/>
        <end position="1142"/>
    </location>
</feature>
<feature type="repeat" description="WD" evidence="3">
    <location>
        <begin position="680"/>
        <end position="712"/>
    </location>
</feature>
<feature type="repeat" description="WD" evidence="3">
    <location>
        <begin position="597"/>
        <end position="638"/>
    </location>
</feature>
<dbReference type="SUPFAM" id="SSF50978">
    <property type="entry name" value="WD40 repeat-like"/>
    <property type="match status" value="1"/>
</dbReference>
<feature type="repeat" description="WD" evidence="3">
    <location>
        <begin position="939"/>
        <end position="970"/>
    </location>
</feature>
<accession>A0ABV4WUK8</accession>
<feature type="repeat" description="WD" evidence="3">
    <location>
        <begin position="895"/>
        <end position="936"/>
    </location>
</feature>
<feature type="repeat" description="WD" evidence="3">
    <location>
        <begin position="1019"/>
        <end position="1060"/>
    </location>
</feature>
<evidence type="ECO:0000256" key="1">
    <source>
        <dbReference type="ARBA" id="ARBA00022574"/>
    </source>
</evidence>
<gene>
    <name evidence="5" type="ORF">ACE1CA_30240</name>
</gene>
<dbReference type="Pfam" id="PF00400">
    <property type="entry name" value="WD40"/>
    <property type="match status" value="13"/>
</dbReference>
<comment type="caution">
    <text evidence="5">The sequence shown here is derived from an EMBL/GenBank/DDBJ whole genome shotgun (WGS) entry which is preliminary data.</text>
</comment>
<proteinExistence type="predicted"/>
<dbReference type="Gene3D" id="2.130.10.10">
    <property type="entry name" value="YVTN repeat-like/Quinoprotein amine dehydrogenase"/>
    <property type="match status" value="4"/>
</dbReference>
<evidence type="ECO:0000256" key="4">
    <source>
        <dbReference type="SAM" id="Coils"/>
    </source>
</evidence>
<dbReference type="InterPro" id="IPR015943">
    <property type="entry name" value="WD40/YVTN_repeat-like_dom_sf"/>
</dbReference>
<keyword evidence="2" id="KW-0677">Repeat</keyword>
<dbReference type="PANTHER" id="PTHR22847">
    <property type="entry name" value="WD40 REPEAT PROTEIN"/>
    <property type="match status" value="1"/>
</dbReference>
<dbReference type="PANTHER" id="PTHR22847:SF637">
    <property type="entry name" value="WD REPEAT DOMAIN 5B"/>
    <property type="match status" value="1"/>
</dbReference>
<feature type="repeat" description="WD" evidence="3">
    <location>
        <begin position="639"/>
        <end position="680"/>
    </location>
</feature>
<dbReference type="InterPro" id="IPR036322">
    <property type="entry name" value="WD40_repeat_dom_sf"/>
</dbReference>
<dbReference type="PRINTS" id="PR00320">
    <property type="entry name" value="GPROTEINBRPT"/>
</dbReference>
<evidence type="ECO:0000256" key="3">
    <source>
        <dbReference type="PROSITE-ProRule" id="PRU00221"/>
    </source>
</evidence>
<feature type="repeat" description="WD" evidence="3">
    <location>
        <begin position="721"/>
        <end position="754"/>
    </location>
</feature>
<dbReference type="SUPFAM" id="SSF50998">
    <property type="entry name" value="Quinoprotein alcohol dehydrogenase-like"/>
    <property type="match status" value="1"/>
</dbReference>
<evidence type="ECO:0000256" key="2">
    <source>
        <dbReference type="ARBA" id="ARBA00022737"/>
    </source>
</evidence>
<feature type="repeat" description="WD" evidence="3">
    <location>
        <begin position="978"/>
        <end position="1019"/>
    </location>
</feature>
<organism evidence="5 6">
    <name type="scientific">Floridaenema evergladense BLCC-F167</name>
    <dbReference type="NCBI Taxonomy" id="3153639"/>
    <lineage>
        <taxon>Bacteria</taxon>
        <taxon>Bacillati</taxon>
        <taxon>Cyanobacteriota</taxon>
        <taxon>Cyanophyceae</taxon>
        <taxon>Oscillatoriophycideae</taxon>
        <taxon>Aerosakkonematales</taxon>
        <taxon>Aerosakkonemataceae</taxon>
        <taxon>Floridanema</taxon>
        <taxon>Floridanema evergladense</taxon>
    </lineage>
</organism>
<feature type="repeat" description="WD" evidence="3">
    <location>
        <begin position="854"/>
        <end position="895"/>
    </location>
</feature>
<dbReference type="Gene3D" id="3.40.50.300">
    <property type="entry name" value="P-loop containing nucleotide triphosphate hydrolases"/>
    <property type="match status" value="1"/>
</dbReference>
<evidence type="ECO:0000313" key="5">
    <source>
        <dbReference type="EMBL" id="MFB2838789.1"/>
    </source>
</evidence>
<dbReference type="InterPro" id="IPR020472">
    <property type="entry name" value="WD40_PAC1"/>
</dbReference>
<dbReference type="Proteomes" id="UP001576780">
    <property type="component" value="Unassembled WGS sequence"/>
</dbReference>
<dbReference type="InterPro" id="IPR027417">
    <property type="entry name" value="P-loop_NTPase"/>
</dbReference>
<dbReference type="InterPro" id="IPR019775">
    <property type="entry name" value="WD40_repeat_CS"/>
</dbReference>
<dbReference type="PROSITE" id="PS50082">
    <property type="entry name" value="WD_REPEATS_2"/>
    <property type="match status" value="13"/>
</dbReference>
<feature type="repeat" description="WD" evidence="3">
    <location>
        <begin position="1060"/>
        <end position="1091"/>
    </location>
</feature>
<reference evidence="5 6" key="1">
    <citation type="submission" date="2024-09" db="EMBL/GenBank/DDBJ databases">
        <title>Floridaenema gen nov. (Aerosakkonemataceae, Aerosakkonematales ord. nov., Cyanobacteria) from benthic tropical and subtropical fresh waters, with the description of four new species.</title>
        <authorList>
            <person name="Moretto J.A."/>
            <person name="Berthold D.E."/>
            <person name="Lefler F.W."/>
            <person name="Huang I.-S."/>
            <person name="Laughinghouse H. IV."/>
        </authorList>
    </citation>
    <scope>NUCLEOTIDE SEQUENCE [LARGE SCALE GENOMIC DNA]</scope>
    <source>
        <strain evidence="5 6">BLCC-F167</strain>
    </source>
</reference>
<evidence type="ECO:0000313" key="6">
    <source>
        <dbReference type="Proteomes" id="UP001576780"/>
    </source>
</evidence>
<keyword evidence="4" id="KW-0175">Coiled coil</keyword>
<dbReference type="Pfam" id="PF14516">
    <property type="entry name" value="AAA_35"/>
    <property type="match status" value="1"/>
</dbReference>
<dbReference type="SUPFAM" id="SSF52540">
    <property type="entry name" value="P-loop containing nucleoside triphosphate hydrolases"/>
    <property type="match status" value="1"/>
</dbReference>
<dbReference type="EMBL" id="JBHFNT010000278">
    <property type="protein sequence ID" value="MFB2838789.1"/>
    <property type="molecule type" value="Genomic_DNA"/>
</dbReference>
<dbReference type="RefSeq" id="WP_413281088.1">
    <property type="nucleotide sequence ID" value="NZ_JBHFNT010000278.1"/>
</dbReference>
<dbReference type="PROSITE" id="PS50294">
    <property type="entry name" value="WD_REPEATS_REGION"/>
    <property type="match status" value="11"/>
</dbReference>
<sequence>MSPTDNSVYHYQVGGSLPIDAPTYVRRQADDDLYIGLKSGEFCYVLNSRQMGKSSLRVQTMQRLQADGIACAAIDITAIGSQQITLEQWYAGIIQRLIATLQINLNLRSWWRDRDHLSPVQRFSEFIESILLIEVPQKIVIFVDEIDSILSLSFSLDDFFAAIRAWYNKRADRPEYKRLTFALLGVATPSDLISDKNRTPFNIGKAIQLNGFQFHEAQPLAEGLASKVSNPQAVLKAVLDWTGGQLFLTQKVCQLIRTSSEIKELNHRDAEKEEKDLIEKWVERLVVKCIIENWETQDEPEHLKTIRDRLFCNEKQCNRLLGIYHQILQHQSITENDSSEQMRLRLAGLVVKQEGSLKVYNRIYAAVFNSSWVEKELANLRPYAENLAAWVASNCNDSRLLRGQALEDALDWSVDKHLSNEDHLFLAASQNLKNRELQQVLEAERKAIEAERKAEQVKRDLEAERRAKELAQQDILVLTEAQKKARKMIRAGFTVLSLTTACAIAVAFWGNTIFEISKKKVKQLKEIVKIEQSADKTSRQFKSGQLEALLSTIKSGNRLKEIIKSSHLSQKDPVISSESTLSTLQEILGNIKEQNYFNINSGRVFSVAFSPNGQYIATTAEDGIIEILGLSGKEIIKFISHNNKSVRSVNFSPDSKYIATAGEDGMARIWDLSGKQLVELKGHKGSIWNAIFSPDDKYIATAGRDGTARIWNPSGRELKKLIGHQGSVISLSFAPNKQRLVTTGEDGIVQLWNLAEKSFGQPLAKWRNSRNSVLNISFSPDEKYLATAGIDGKARFWDISGQLIAEFPSHQKRVESLSFSPNKKIIATAGGDGKVRIWNLEWPLTNSRQLVSSWKGHNAEVWSVTFSPDGKYFASAGQDSIAKVWDFQGKQLAKFNCHKDGINTIVFSRNGKLLATTGNDYQVRLWSWESKRLVRSLIHPDRVYSASFSSDNQSIVTGGKDGIVRLWKISALQQPILFKGHQGSVNSVSFSPNGQYIGSAGKDGTIRLWDLSGQQIIKIRSHEGEVLSINFSPDGQHLVSSGTDTTIRVWNLSGKELNKFTTGQGGVLNATYSPDGKLLAIAGQDGTTQLWLPSGQLIANFKGHEGRVYNVSFSPNGKYLVTVGEDGTVKRWRVEGLDELLRRGCLWLKDYFVTHPNSRRICATIP</sequence>
<feature type="coiled-coil region" evidence="4">
    <location>
        <begin position="426"/>
        <end position="474"/>
    </location>
</feature>
<name>A0ABV4WUK8_9CYAN</name>
<dbReference type="PROSITE" id="PS00678">
    <property type="entry name" value="WD_REPEATS_1"/>
    <property type="match status" value="6"/>
</dbReference>
<protein>
    <submittedName>
        <fullName evidence="5">AAA-like domain-containing protein</fullName>
    </submittedName>
</protein>
<keyword evidence="6" id="KW-1185">Reference proteome</keyword>
<feature type="repeat" description="WD" evidence="3">
    <location>
        <begin position="766"/>
        <end position="800"/>
    </location>
</feature>
<feature type="repeat" description="WD" evidence="3">
    <location>
        <begin position="807"/>
        <end position="841"/>
    </location>
</feature>
<dbReference type="InterPro" id="IPR001680">
    <property type="entry name" value="WD40_rpt"/>
</dbReference>
<keyword evidence="1 3" id="KW-0853">WD repeat</keyword>